<dbReference type="Gene3D" id="3.30.70.270">
    <property type="match status" value="1"/>
</dbReference>
<dbReference type="EMBL" id="CP000860">
    <property type="protein sequence ID" value="ACA59338.1"/>
    <property type="molecule type" value="Genomic_DNA"/>
</dbReference>
<dbReference type="CDD" id="cd00077">
    <property type="entry name" value="HDc"/>
    <property type="match status" value="1"/>
</dbReference>
<feature type="domain" description="PAS" evidence="2">
    <location>
        <begin position="133"/>
        <end position="189"/>
    </location>
</feature>
<accession>B1I2X1</accession>
<dbReference type="PANTHER" id="PTHR45228:SF1">
    <property type="entry name" value="CYCLIC DI-GMP PHOSPHODIESTERASE TM_0186"/>
    <property type="match status" value="1"/>
</dbReference>
<dbReference type="PROSITE" id="PS50887">
    <property type="entry name" value="GGDEF"/>
    <property type="match status" value="1"/>
</dbReference>
<dbReference type="PROSITE" id="PS51832">
    <property type="entry name" value="HD_GYP"/>
    <property type="match status" value="1"/>
</dbReference>
<dbReference type="AlphaFoldDB" id="B1I2X1"/>
<feature type="domain" description="HD-GYP" evidence="4">
    <location>
        <begin position="530"/>
        <end position="725"/>
    </location>
</feature>
<dbReference type="eggNOG" id="COG2202">
    <property type="taxonomic scope" value="Bacteria"/>
</dbReference>
<reference evidence="6" key="1">
    <citation type="submission" date="2007-10" db="EMBL/GenBank/DDBJ databases">
        <title>Complete sequence of chromosome of Desulforudis audaxviator MP104C.</title>
        <authorList>
            <person name="Copeland A."/>
            <person name="Lucas S."/>
            <person name="Lapidus A."/>
            <person name="Barry K."/>
            <person name="Glavina del Rio T."/>
            <person name="Dalin E."/>
            <person name="Tice H."/>
            <person name="Bruce D."/>
            <person name="Pitluck S."/>
            <person name="Lowry S.R."/>
            <person name="Larimer F."/>
            <person name="Land M.L."/>
            <person name="Hauser L."/>
            <person name="Kyrpides N."/>
            <person name="Ivanova N.N."/>
            <person name="Richardson P."/>
        </authorList>
    </citation>
    <scope>NUCLEOTIDE SEQUENCE [LARGE SCALE GENOMIC DNA]</scope>
    <source>
        <strain evidence="6">MP104C</strain>
    </source>
</reference>
<dbReference type="InterPro" id="IPR000160">
    <property type="entry name" value="GGDEF_dom"/>
</dbReference>
<gene>
    <name evidence="5" type="ordered locus">Daud_0823</name>
</gene>
<proteinExistence type="predicted"/>
<dbReference type="InterPro" id="IPR052020">
    <property type="entry name" value="Cyclic_di-GMP/3'3'-cGAMP_PDE"/>
</dbReference>
<dbReference type="SMART" id="SM00267">
    <property type="entry name" value="GGDEF"/>
    <property type="match status" value="1"/>
</dbReference>
<organism evidence="5 6">
    <name type="scientific">Desulforudis audaxviator (strain MP104C)</name>
    <dbReference type="NCBI Taxonomy" id="477974"/>
    <lineage>
        <taxon>Bacteria</taxon>
        <taxon>Bacillati</taxon>
        <taxon>Bacillota</taxon>
        <taxon>Clostridia</taxon>
        <taxon>Thermoanaerobacterales</taxon>
        <taxon>Candidatus Desulforudaceae</taxon>
        <taxon>Candidatus Desulforudis</taxon>
    </lineage>
</organism>
<evidence type="ECO:0000313" key="6">
    <source>
        <dbReference type="Proteomes" id="UP000008544"/>
    </source>
</evidence>
<dbReference type="eggNOG" id="COG2206">
    <property type="taxonomic scope" value="Bacteria"/>
</dbReference>
<name>B1I2X1_DESAP</name>
<dbReference type="NCBIfam" id="TIGR00254">
    <property type="entry name" value="GGDEF"/>
    <property type="match status" value="1"/>
</dbReference>
<dbReference type="eggNOG" id="COG2199">
    <property type="taxonomic scope" value="Bacteria"/>
</dbReference>
<dbReference type="Proteomes" id="UP000008544">
    <property type="component" value="Chromosome"/>
</dbReference>
<evidence type="ECO:0000259" key="4">
    <source>
        <dbReference type="PROSITE" id="PS51832"/>
    </source>
</evidence>
<dbReference type="InterPro" id="IPR037522">
    <property type="entry name" value="HD_GYP_dom"/>
</dbReference>
<dbReference type="RefSeq" id="WP_012301924.1">
    <property type="nucleotide sequence ID" value="NC_010424.1"/>
</dbReference>
<dbReference type="SMART" id="SM00471">
    <property type="entry name" value="HDc"/>
    <property type="match status" value="1"/>
</dbReference>
<dbReference type="HOGENOM" id="CLU_000445_92_5_9"/>
<dbReference type="STRING" id="477974.Daud_0823"/>
<evidence type="ECO:0000259" key="3">
    <source>
        <dbReference type="PROSITE" id="PS50887"/>
    </source>
</evidence>
<dbReference type="SUPFAM" id="SSF109604">
    <property type="entry name" value="HD-domain/PDEase-like"/>
    <property type="match status" value="1"/>
</dbReference>
<dbReference type="InterPro" id="IPR029787">
    <property type="entry name" value="Nucleotide_cyclase"/>
</dbReference>
<feature type="region of interest" description="Disordered" evidence="1">
    <location>
        <begin position="733"/>
        <end position="755"/>
    </location>
</feature>
<dbReference type="InterPro" id="IPR013656">
    <property type="entry name" value="PAS_4"/>
</dbReference>
<dbReference type="PANTHER" id="PTHR45228">
    <property type="entry name" value="CYCLIC DI-GMP PHOSPHODIESTERASE TM_0186-RELATED"/>
    <property type="match status" value="1"/>
</dbReference>
<dbReference type="PROSITE" id="PS50112">
    <property type="entry name" value="PAS"/>
    <property type="match status" value="1"/>
</dbReference>
<dbReference type="Gene3D" id="1.10.3210.10">
    <property type="entry name" value="Hypothetical protein af1432"/>
    <property type="match status" value="1"/>
</dbReference>
<keyword evidence="6" id="KW-1185">Reference proteome</keyword>
<protein>
    <submittedName>
        <fullName evidence="5">Diguanylate cyclase with PAS/PAC sensor</fullName>
    </submittedName>
</protein>
<evidence type="ECO:0000313" key="5">
    <source>
        <dbReference type="EMBL" id="ACA59338.1"/>
    </source>
</evidence>
<sequence length="755" mass="85308">MTDRTAELSVLYEIASFDFSGSLEQLFAGLVEKSSRIFDVRRIVLVLKGVSRGSFTWGFSHLSPIVAEDYVRENQSSSEAFVREVSKDRCSCILYLEKKGGFTAKEVRLLHILSSRLVEMIELHHTQEEVRRAHECFKLVIENSPMVAVFGFDQQGGLTQWNREAERIFGIVREDDVPNAETLLQTIQPAALLDNALANVWETGQPTPPLELLLKQGDRECWLLMTLIPVTGFNGITEVFCMAVDITNRKRGERLLLQKSLELEAVFKALPDLYFRFDSEGTLLDCQAGVESGLFVPVDPFLGRKVQEVFPPDIGRQAHTAIKCVLQTKSPVSVEYSLSFNGRQQFFEGRYLPLLDDQVIAVIRNITERKQVEERLRHLSIHDSLTGLYNRSYFEEEMHRIERSRYKSVGLILCDVDGLKLVNDTLGHASGDRLLRAVAEVLKGCFRGNDVLSRIGGDEFAVLLPNVTESIVEKARRKIVSAIDLYNESHSDLPLSLSVGFAVSSTPPFDMRDLFRKADNEMYREKLHRSQSARSAIVETLKKALEARDFMTEGHCDRLQQLVTMLAKSLGLPEKTQTDLRLLAQFHDIGKVGIPDRILHKEGPLDAEEFAEMRRHCEIGHRIAVSSPDLAPIADWILKHHEWWNGQGYPLGLKEEEIPLACRILAITDAYDTMTNDRPYRKAMSKKEAIEELIRCAGTQFDPVLVKKFLSVLRKINREKAGSVAIKPQKQGCLPHTGARSVAPRVERNTGRGRG</sequence>
<dbReference type="Pfam" id="PF00990">
    <property type="entry name" value="GGDEF"/>
    <property type="match status" value="1"/>
</dbReference>
<dbReference type="CDD" id="cd01949">
    <property type="entry name" value="GGDEF"/>
    <property type="match status" value="1"/>
</dbReference>
<dbReference type="InterPro" id="IPR003607">
    <property type="entry name" value="HD/PDEase_dom"/>
</dbReference>
<dbReference type="NCBIfam" id="TIGR00229">
    <property type="entry name" value="sensory_box"/>
    <property type="match status" value="1"/>
</dbReference>
<evidence type="ECO:0000256" key="1">
    <source>
        <dbReference type="SAM" id="MobiDB-lite"/>
    </source>
</evidence>
<dbReference type="InterPro" id="IPR035965">
    <property type="entry name" value="PAS-like_dom_sf"/>
</dbReference>
<dbReference type="InterPro" id="IPR000014">
    <property type="entry name" value="PAS"/>
</dbReference>
<dbReference type="Pfam" id="PF08448">
    <property type="entry name" value="PAS_4"/>
    <property type="match status" value="2"/>
</dbReference>
<dbReference type="KEGG" id="dau:Daud_0823"/>
<dbReference type="InterPro" id="IPR043128">
    <property type="entry name" value="Rev_trsase/Diguanyl_cyclase"/>
</dbReference>
<dbReference type="Gene3D" id="3.30.450.20">
    <property type="entry name" value="PAS domain"/>
    <property type="match status" value="2"/>
</dbReference>
<reference evidence="5 6" key="2">
    <citation type="journal article" date="2008" name="Science">
        <title>Environmental genomics reveals a single-species ecosystem deep within Earth.</title>
        <authorList>
            <person name="Chivian D."/>
            <person name="Brodie E.L."/>
            <person name="Alm E.J."/>
            <person name="Culley D.E."/>
            <person name="Dehal P.S."/>
            <person name="Desantis T.Z."/>
            <person name="Gihring T.M."/>
            <person name="Lapidus A."/>
            <person name="Lin L.H."/>
            <person name="Lowry S.R."/>
            <person name="Moser D.P."/>
            <person name="Richardson P.M."/>
            <person name="Southam G."/>
            <person name="Wanger G."/>
            <person name="Pratt L.M."/>
            <person name="Andersen G.L."/>
            <person name="Hazen T.C."/>
            <person name="Brockman F.J."/>
            <person name="Arkin A.P."/>
            <person name="Onstott T.C."/>
        </authorList>
    </citation>
    <scope>NUCLEOTIDE SEQUENCE [LARGE SCALE GENOMIC DNA]</scope>
    <source>
        <strain evidence="5 6">MP104C</strain>
    </source>
</reference>
<feature type="domain" description="GGDEF" evidence="3">
    <location>
        <begin position="407"/>
        <end position="539"/>
    </location>
</feature>
<dbReference type="CDD" id="cd00130">
    <property type="entry name" value="PAS"/>
    <property type="match status" value="1"/>
</dbReference>
<dbReference type="SMART" id="SM00091">
    <property type="entry name" value="PAS"/>
    <property type="match status" value="2"/>
</dbReference>
<evidence type="ECO:0000259" key="2">
    <source>
        <dbReference type="PROSITE" id="PS50112"/>
    </source>
</evidence>
<feature type="compositionally biased region" description="Basic and acidic residues" evidence="1">
    <location>
        <begin position="745"/>
        <end position="755"/>
    </location>
</feature>
<dbReference type="SUPFAM" id="SSF55785">
    <property type="entry name" value="PYP-like sensor domain (PAS domain)"/>
    <property type="match status" value="2"/>
</dbReference>
<dbReference type="Pfam" id="PF13487">
    <property type="entry name" value="HD_5"/>
    <property type="match status" value="1"/>
</dbReference>
<dbReference type="SUPFAM" id="SSF55073">
    <property type="entry name" value="Nucleotide cyclase"/>
    <property type="match status" value="1"/>
</dbReference>